<dbReference type="Pfam" id="PF06985">
    <property type="entry name" value="HET"/>
    <property type="match status" value="1"/>
</dbReference>
<sequence length="441" mass="49999">MAAGAPLRDYHYVPLQDGEVRLIRILPFVVPTGPLPATWATVDVTNPVRLEFRHAPLDRSHTCLSYCWGSAEHLKEIFLNGHRFFIRDNLFQFLYEARRTGLTSWLWIDAICINQVDTDERNKQVQWMPYIFSRACEVLVWLNSGTIRPRSALTELDIITISGSETTAMVNQVRNPFSKLNDCLAVVPPLVDNNYFDRMWIISEIRLARSLHFLSFDVSCSLSAFRQLLKIYTSSAYLCGDACQNRCARIKNVNALLKRPSGSPARPLSQVIQSISGLGCECEDSRDRIYSILGLIQGGNTIQVDYSENLLGLYVRILPGQYIVESRRAEAITLGEYLGLNSIDIDEIYEYSRALLVDDLDDAASQTLWSVCDIRDFQHNGTTIGAFSCLETSWTHWLQKGDLLIGIELKFEYGQFIFKYGRFALELSRSSPGVEDAQHGL</sequence>
<dbReference type="GeneID" id="28733559"/>
<evidence type="ECO:0000313" key="2">
    <source>
        <dbReference type="EMBL" id="KPI42792.1"/>
    </source>
</evidence>
<proteinExistence type="predicted"/>
<dbReference type="PANTHER" id="PTHR24148:SF73">
    <property type="entry name" value="HET DOMAIN PROTEIN (AFU_ORTHOLOGUE AFUA_8G01020)"/>
    <property type="match status" value="1"/>
</dbReference>
<name>A0A0N1HD27_9EURO</name>
<dbReference type="OrthoDB" id="2157530at2759"/>
<evidence type="ECO:0000313" key="3">
    <source>
        <dbReference type="Proteomes" id="UP000038010"/>
    </source>
</evidence>
<comment type="caution">
    <text evidence="2">The sequence shown here is derived from an EMBL/GenBank/DDBJ whole genome shotgun (WGS) entry which is preliminary data.</text>
</comment>
<dbReference type="PANTHER" id="PTHR24148">
    <property type="entry name" value="ANKYRIN REPEAT DOMAIN-CONTAINING PROTEIN 39 HOMOLOG-RELATED"/>
    <property type="match status" value="1"/>
</dbReference>
<dbReference type="AlphaFoldDB" id="A0A0N1HD27"/>
<evidence type="ECO:0000259" key="1">
    <source>
        <dbReference type="Pfam" id="PF06985"/>
    </source>
</evidence>
<dbReference type="InterPro" id="IPR052895">
    <property type="entry name" value="HetReg/Transcr_Mod"/>
</dbReference>
<organism evidence="2 3">
    <name type="scientific">Cyphellophora attinorum</name>
    <dbReference type="NCBI Taxonomy" id="1664694"/>
    <lineage>
        <taxon>Eukaryota</taxon>
        <taxon>Fungi</taxon>
        <taxon>Dikarya</taxon>
        <taxon>Ascomycota</taxon>
        <taxon>Pezizomycotina</taxon>
        <taxon>Eurotiomycetes</taxon>
        <taxon>Chaetothyriomycetidae</taxon>
        <taxon>Chaetothyriales</taxon>
        <taxon>Cyphellophoraceae</taxon>
        <taxon>Cyphellophora</taxon>
    </lineage>
</organism>
<accession>A0A0N1HD27</accession>
<reference evidence="2 3" key="1">
    <citation type="submission" date="2015-06" db="EMBL/GenBank/DDBJ databases">
        <title>Draft genome of the ant-associated black yeast Phialophora attae CBS 131958.</title>
        <authorList>
            <person name="Moreno L.F."/>
            <person name="Stielow B.J."/>
            <person name="de Hoog S."/>
            <person name="Vicente V.A."/>
            <person name="Weiss V.A."/>
            <person name="de Vries M."/>
            <person name="Cruz L.M."/>
            <person name="Souza E.M."/>
        </authorList>
    </citation>
    <scope>NUCLEOTIDE SEQUENCE [LARGE SCALE GENOMIC DNA]</scope>
    <source>
        <strain evidence="2 3">CBS 131958</strain>
    </source>
</reference>
<dbReference type="VEuPathDB" id="FungiDB:AB675_1764"/>
<gene>
    <name evidence="2" type="ORF">AB675_1764</name>
</gene>
<dbReference type="Proteomes" id="UP000038010">
    <property type="component" value="Unassembled WGS sequence"/>
</dbReference>
<dbReference type="EMBL" id="LFJN01000006">
    <property type="protein sequence ID" value="KPI42792.1"/>
    <property type="molecule type" value="Genomic_DNA"/>
</dbReference>
<keyword evidence="3" id="KW-1185">Reference proteome</keyword>
<feature type="domain" description="Heterokaryon incompatibility" evidence="1">
    <location>
        <begin position="62"/>
        <end position="204"/>
    </location>
</feature>
<dbReference type="InterPro" id="IPR010730">
    <property type="entry name" value="HET"/>
</dbReference>
<dbReference type="RefSeq" id="XP_018002755.1">
    <property type="nucleotide sequence ID" value="XM_018141679.1"/>
</dbReference>
<protein>
    <recommendedName>
        <fullName evidence="1">Heterokaryon incompatibility domain-containing protein</fullName>
    </recommendedName>
</protein>